<evidence type="ECO:0008006" key="3">
    <source>
        <dbReference type="Google" id="ProtNLM"/>
    </source>
</evidence>
<dbReference type="InterPro" id="IPR036568">
    <property type="entry name" value="GGCT-like_sf"/>
</dbReference>
<evidence type="ECO:0000313" key="1">
    <source>
        <dbReference type="EMBL" id="AAP05317.1"/>
    </source>
</evidence>
<gene>
    <name evidence="1" type="ordered locus">CCA_00575</name>
</gene>
<dbReference type="HOGENOM" id="CLU_1014498_0_0_0"/>
<reference evidence="1 2" key="1">
    <citation type="journal article" date="2003" name="Nucleic Acids Res.">
        <title>Genome sequence of Chlamydophila caviae (Chlamydia psittaci GPIC): examining the role of niche-specific genes in the evolution of the Chlamydiaceae.</title>
        <authorList>
            <person name="Read T.D."/>
            <person name="Myers G.S.A."/>
            <person name="Brunham R.C."/>
            <person name="Nelson W.C."/>
            <person name="Paulsen I.T."/>
            <person name="Heidelberg J.F."/>
            <person name="Holtzapple E.K."/>
            <person name="Khouri H.M."/>
            <person name="Federova N.B."/>
            <person name="Carty H.A."/>
            <person name="Umayam L.A."/>
            <person name="Haft D.H."/>
            <person name="Peterson J.D."/>
            <person name="Beanan M.J."/>
            <person name="White O."/>
            <person name="Salzberg S.L."/>
            <person name="Hsia R.-C."/>
            <person name="McClarty G."/>
            <person name="Rank R.G."/>
            <person name="Bavoil P.M."/>
            <person name="Fraser C.M."/>
        </authorList>
    </citation>
    <scope>NUCLEOTIDE SEQUENCE [LARGE SCALE GENOMIC DNA]</scope>
    <source>
        <strain evidence="2">ATCC VR-813 / DSM 19441 / 03DC25 / GPIC</strain>
    </source>
</reference>
<name>Q822V4_CHLCV</name>
<dbReference type="InterPro" id="IPR013024">
    <property type="entry name" value="GGCT-like"/>
</dbReference>
<sequence length="294" mass="33386">MNWGVLMRNYLFLMYRGGSLMYKSITYLCGCLLVLSGCSQPTFTKDASVDQVFCINLPISDFSSYPAAYTPAQCLAKENKDPKVIARVDEESRRIWREIHAKMNLTTPYIPMFVYGSLMNPASARNTLEEYHPYAVWLRDYVRIFNLDVDCVGGTTRLTEADGPKNRGFLNLKRMPGKSCNGIVLGIGEDDFVSCRRREGVYEFVPVVVSDYRPTGKCNRSIAFAWIAGPQVCSSDVLPVKGYYSMIWAAVESDNVKKNFGENFAQDYLDTTFLSNEQSIKTIHEEYKDAPLRY</sequence>
<dbReference type="CDD" id="cd06661">
    <property type="entry name" value="GGCT_like"/>
    <property type="match status" value="1"/>
</dbReference>
<protein>
    <recommendedName>
        <fullName evidence="3">Lipoprotein</fullName>
    </recommendedName>
</protein>
<dbReference type="Proteomes" id="UP000002193">
    <property type="component" value="Chromosome"/>
</dbReference>
<dbReference type="EMBL" id="AE015925">
    <property type="protein sequence ID" value="AAP05317.1"/>
    <property type="molecule type" value="Genomic_DNA"/>
</dbReference>
<organism evidence="1 2">
    <name type="scientific">Chlamydia caviae (strain ATCC VR-813 / DSM 19441 / 03DC25 / GPIC)</name>
    <name type="common">Chlamydophila caviae</name>
    <dbReference type="NCBI Taxonomy" id="227941"/>
    <lineage>
        <taxon>Bacteria</taxon>
        <taxon>Pseudomonadati</taxon>
        <taxon>Chlamydiota</taxon>
        <taxon>Chlamydiia</taxon>
        <taxon>Chlamydiales</taxon>
        <taxon>Chlamydiaceae</taxon>
        <taxon>Chlamydia/Chlamydophila group</taxon>
        <taxon>Chlamydia</taxon>
    </lineage>
</organism>
<dbReference type="AlphaFoldDB" id="Q822V4"/>
<dbReference type="eggNOG" id="ENOG5033MPE">
    <property type="taxonomic scope" value="Bacteria"/>
</dbReference>
<dbReference type="SUPFAM" id="SSF110857">
    <property type="entry name" value="Gamma-glutamyl cyclotransferase-like"/>
    <property type="match status" value="1"/>
</dbReference>
<keyword evidence="2" id="KW-1185">Reference proteome</keyword>
<dbReference type="Gene3D" id="3.10.490.10">
    <property type="entry name" value="Gamma-glutamyl cyclotransferase-like"/>
    <property type="match status" value="1"/>
</dbReference>
<dbReference type="KEGG" id="cca:CCA_00575"/>
<proteinExistence type="predicted"/>
<accession>Q822V4</accession>
<evidence type="ECO:0000313" key="2">
    <source>
        <dbReference type="Proteomes" id="UP000002193"/>
    </source>
</evidence>